<dbReference type="EMBL" id="PRLK01000006">
    <property type="protein sequence ID" value="RYC72517.1"/>
    <property type="molecule type" value="Genomic_DNA"/>
</dbReference>
<reference evidence="2 3" key="2">
    <citation type="journal article" date="2020" name="Cell Rep.">
        <title>Acquisition and Adaptation of Ultra-small Parasitic Reduced Genome Bacteria to Mammalian Hosts.</title>
        <authorList>
            <person name="McLean J.S."/>
            <person name="Bor B."/>
            <person name="Kerns K.A."/>
            <person name="Liu Q."/>
            <person name="To T.T."/>
            <person name="Solden L."/>
            <person name="Hendrickson E.L."/>
            <person name="Wrighton K."/>
            <person name="Shi W."/>
            <person name="He X."/>
        </authorList>
    </citation>
    <scope>NUCLEOTIDE SEQUENCE [LARGE SCALE GENOMIC DNA]</scope>
    <source>
        <strain evidence="2 3">TM7_CMJM_G6_1_HOT_870</strain>
    </source>
</reference>
<organism evidence="2 3">
    <name type="scientific">Candidatus Nanogingivalis gingivitcus</name>
    <dbReference type="NCBI Taxonomy" id="2171992"/>
    <lineage>
        <taxon>Bacteria</taxon>
        <taxon>Candidatus Saccharimonadota</taxon>
        <taxon>Candidatus Nanosyncoccalia</taxon>
        <taxon>Candidatus Nanogingivales</taxon>
        <taxon>Candidatus Nanogingivalaceae</taxon>
        <taxon>Candidatus Nanogingivalis</taxon>
    </lineage>
</organism>
<keyword evidence="1" id="KW-0472">Membrane</keyword>
<feature type="transmembrane region" description="Helical" evidence="1">
    <location>
        <begin position="189"/>
        <end position="213"/>
    </location>
</feature>
<feature type="transmembrane region" description="Helical" evidence="1">
    <location>
        <begin position="124"/>
        <end position="143"/>
    </location>
</feature>
<name>A0ABY0FHQ0_9BACT</name>
<comment type="caution">
    <text evidence="2">The sequence shown here is derived from an EMBL/GenBank/DDBJ whole genome shotgun (WGS) entry which is preliminary data.</text>
</comment>
<gene>
    <name evidence="2" type="ORF">G6CMJM_00444</name>
</gene>
<feature type="transmembrane region" description="Helical" evidence="1">
    <location>
        <begin position="85"/>
        <end position="104"/>
    </location>
</feature>
<reference evidence="2 3" key="1">
    <citation type="journal article" date="2018" name="bioRxiv">
        <title>Evidence of independent acquisition and adaption of ultra-small bacteria to human hosts across the highly diverse yet reduced genomes of the phylum Saccharibacteria.</title>
        <authorList>
            <person name="McLean J.S."/>
            <person name="Bor B."/>
            <person name="To T.T."/>
            <person name="Liu Q."/>
            <person name="Kearns K.A."/>
            <person name="Solden L.M."/>
            <person name="Wrighton K.C."/>
            <person name="He X."/>
            <person name="Shi W."/>
        </authorList>
    </citation>
    <scope>NUCLEOTIDE SEQUENCE [LARGE SCALE GENOMIC DNA]</scope>
    <source>
        <strain evidence="2 3">TM7_CMJM_G6_1_HOT_870</strain>
    </source>
</reference>
<sequence>MELSKFKKTIIILITLLFGFIPMFISAILTDSFIGDKYDLPMIFYISIMFGDLVLLPIFNIKFVELFYENKKNIIAKKYKTIGKIILVSVLSACINLYSHFILWPNDNITGFMDFHKGELAIGGWVHFFFSFLQMIIVFYYLIELPEIIKANKSNKLIRSLQKLLIIFVLLQIPDFILRNIKLNTINNFIGALLTDWPSVAVPIVMIAYFTFLQIKYRK</sequence>
<feature type="transmembrane region" description="Helical" evidence="1">
    <location>
        <begin position="9"/>
        <end position="30"/>
    </location>
</feature>
<proteinExistence type="predicted"/>
<feature type="transmembrane region" description="Helical" evidence="1">
    <location>
        <begin position="42"/>
        <end position="64"/>
    </location>
</feature>
<keyword evidence="3" id="KW-1185">Reference proteome</keyword>
<evidence type="ECO:0000313" key="3">
    <source>
        <dbReference type="Proteomes" id="UP001190925"/>
    </source>
</evidence>
<evidence type="ECO:0000313" key="2">
    <source>
        <dbReference type="EMBL" id="RYC72517.1"/>
    </source>
</evidence>
<evidence type="ECO:0000256" key="1">
    <source>
        <dbReference type="SAM" id="Phobius"/>
    </source>
</evidence>
<protein>
    <submittedName>
        <fullName evidence="2">Uncharacterized protein</fullName>
    </submittedName>
</protein>
<keyword evidence="1" id="KW-1133">Transmembrane helix</keyword>
<feature type="transmembrane region" description="Helical" evidence="1">
    <location>
        <begin position="164"/>
        <end position="183"/>
    </location>
</feature>
<dbReference type="Proteomes" id="UP001190925">
    <property type="component" value="Unassembled WGS sequence"/>
</dbReference>
<accession>A0ABY0FHQ0</accession>
<keyword evidence="1" id="KW-0812">Transmembrane</keyword>